<dbReference type="SMART" id="SM00220">
    <property type="entry name" value="S_TKc"/>
    <property type="match status" value="1"/>
</dbReference>
<feature type="transmembrane region" description="Helical" evidence="2">
    <location>
        <begin position="1225"/>
        <end position="1244"/>
    </location>
</feature>
<dbReference type="Pfam" id="PF00566">
    <property type="entry name" value="RabGAP-TBC"/>
    <property type="match status" value="1"/>
</dbReference>
<evidence type="ECO:0000313" key="5">
    <source>
        <dbReference type="EMBL" id="VDD74322.1"/>
    </source>
</evidence>
<dbReference type="CDD" id="cd00158">
    <property type="entry name" value="RHOD"/>
    <property type="match status" value="1"/>
</dbReference>
<keyword evidence="2" id="KW-0472">Membrane</keyword>
<dbReference type="PROSITE" id="PS50086">
    <property type="entry name" value="TBC_RABGAP"/>
    <property type="match status" value="1"/>
</dbReference>
<dbReference type="InterPro" id="IPR000719">
    <property type="entry name" value="Prot_kinase_dom"/>
</dbReference>
<feature type="transmembrane region" description="Helical" evidence="2">
    <location>
        <begin position="1282"/>
        <end position="1302"/>
    </location>
</feature>
<feature type="transmembrane region" description="Helical" evidence="2">
    <location>
        <begin position="1250"/>
        <end position="1270"/>
    </location>
</feature>
<dbReference type="OrthoDB" id="1668230at2759"/>
<dbReference type="Proteomes" id="UP000267029">
    <property type="component" value="Unassembled WGS sequence"/>
</dbReference>
<dbReference type="Gene3D" id="3.40.250.10">
    <property type="entry name" value="Rhodanese-like domain"/>
    <property type="match status" value="1"/>
</dbReference>
<dbReference type="InterPro" id="IPR036873">
    <property type="entry name" value="Rhodanese-like_dom_sf"/>
</dbReference>
<dbReference type="PANTHER" id="PTHR24361">
    <property type="entry name" value="MITOGEN-ACTIVATED KINASE KINASE KINASE"/>
    <property type="match status" value="1"/>
</dbReference>
<dbReference type="InterPro" id="IPR000195">
    <property type="entry name" value="Rab-GAP-TBC_dom"/>
</dbReference>
<dbReference type="GO" id="GO:0005737">
    <property type="term" value="C:cytoplasm"/>
    <property type="evidence" value="ECO:0007669"/>
    <property type="project" value="TreeGrafter"/>
</dbReference>
<dbReference type="PROSITE" id="PS50011">
    <property type="entry name" value="PROTEIN_KINASE_DOM"/>
    <property type="match status" value="1"/>
</dbReference>
<dbReference type="Gene3D" id="1.10.510.10">
    <property type="entry name" value="Transferase(Phosphotransferase) domain 1"/>
    <property type="match status" value="1"/>
</dbReference>
<evidence type="ECO:0000313" key="6">
    <source>
        <dbReference type="Proteomes" id="UP000267029"/>
    </source>
</evidence>
<protein>
    <recommendedName>
        <fullName evidence="7">TBC domain-containing protein kinase-like protein</fullName>
    </recommendedName>
</protein>
<feature type="compositionally biased region" description="Low complexity" evidence="1">
    <location>
        <begin position="150"/>
        <end position="166"/>
    </location>
</feature>
<proteinExistence type="predicted"/>
<feature type="region of interest" description="Disordered" evidence="1">
    <location>
        <begin position="78"/>
        <end position="190"/>
    </location>
</feature>
<keyword evidence="6" id="KW-1185">Reference proteome</keyword>
<feature type="compositionally biased region" description="Basic and acidic residues" evidence="1">
    <location>
        <begin position="1422"/>
        <end position="1434"/>
    </location>
</feature>
<dbReference type="SUPFAM" id="SSF47923">
    <property type="entry name" value="Ypt/Rab-GAP domain of gyp1p"/>
    <property type="match status" value="2"/>
</dbReference>
<feature type="domain" description="Protein kinase" evidence="3">
    <location>
        <begin position="524"/>
        <end position="840"/>
    </location>
</feature>
<dbReference type="InterPro" id="IPR053235">
    <property type="entry name" value="Ser_Thr_kinase"/>
</dbReference>
<organism evidence="5 6">
    <name type="scientific">Mesocestoides corti</name>
    <name type="common">Flatworm</name>
    <dbReference type="NCBI Taxonomy" id="53468"/>
    <lineage>
        <taxon>Eukaryota</taxon>
        <taxon>Metazoa</taxon>
        <taxon>Spiralia</taxon>
        <taxon>Lophotrochozoa</taxon>
        <taxon>Platyhelminthes</taxon>
        <taxon>Cestoda</taxon>
        <taxon>Eucestoda</taxon>
        <taxon>Cyclophyllidea</taxon>
        <taxon>Mesocestoididae</taxon>
        <taxon>Mesocestoides</taxon>
    </lineage>
</organism>
<feature type="region of interest" description="Disordered" evidence="1">
    <location>
        <begin position="1422"/>
        <end position="1442"/>
    </location>
</feature>
<reference evidence="5 6" key="1">
    <citation type="submission" date="2018-10" db="EMBL/GenBank/DDBJ databases">
        <authorList>
            <consortium name="Pathogen Informatics"/>
        </authorList>
    </citation>
    <scope>NUCLEOTIDE SEQUENCE [LARGE SCALE GENOMIC DNA]</scope>
</reference>
<keyword evidence="2" id="KW-0812">Transmembrane</keyword>
<feature type="compositionally biased region" description="Polar residues" evidence="1">
    <location>
        <begin position="171"/>
        <end position="184"/>
    </location>
</feature>
<dbReference type="Gene3D" id="1.10.472.80">
    <property type="entry name" value="Ypt/Rab-GAP domain of gyp1p, domain 3"/>
    <property type="match status" value="1"/>
</dbReference>
<evidence type="ECO:0000256" key="1">
    <source>
        <dbReference type="SAM" id="MobiDB-lite"/>
    </source>
</evidence>
<dbReference type="GO" id="GO:0005524">
    <property type="term" value="F:ATP binding"/>
    <property type="evidence" value="ECO:0007669"/>
    <property type="project" value="InterPro"/>
</dbReference>
<sequence>MQASSSSSNSTHSTTDMYYTHALFGHPLFAPSALLRHGANNSIENTPVYQSSENQGPGPPSSSHMLSDDFIELDVHSESATNLSSEPANDHDLLDDPPSSPSLNHQGTSLSPPSPLSSERSYDLSHTILPQAAGTNDTASPAASDRLRGESGLSVSSPSLDLLPLTESDRTCSSSSPPANSMHNSPDFVASGTNSPDCEVFLMKESDLAPGSSMTSTIVNLLRGCDLLDSCTLEDLCDYLPALRRKYPPLPTSLLSVPPSTAAIRQHIQKKSSSLPSRLSSSFLIASSAPFRGGRLVDYLLTCSRLGSTALPDFLPVGDRSSSGSPLLPLDWRRGRSDGLVCLVGGSRPLSPLLSGRFISDWQKSLPPGVRRVDSLGQWLAEWIRAGAVIFLAQVDSAKCLQPLSARCRNNCNGGCCELTWRHRLVYGVTGYSHIHLSNPVETVHVKSLLAEVNRETSLCVPKSDLVQLWHSLSRESCDLPSSPLDHDLSLLAQHEDPRWSRFNILGQVISTLRDRDSCLERHNLSQMSSGDGVLSSSYRASFTPAVYHESFSSEPHLTIPCAQRPGFSLQTDLNLGLSCLIAGETLIQSSSTCEASRVPCTISCISRLVDLRRLRHPHVVRYIDAQHDKNRRIYLVTEYYAYNFSQLKPPVKTFSDFVWLLKRLQECLYALEYLASCGLVHGCLNPSALLIDNHGRVKMSDCGLFYASRWGVDFDFPVVDLRYSAPEVILIAESDIQLEISASVEPPCPIDLRSDLWSLALIFLELVHFPLRAFSPDSILQALFKALNSDTSFFYLIHPKNEIPMQFSKWVEIFDGICQSCLILDARYRPSLTTIHRHFSQIFEQIQSAESEIDNENFSLEGEPSDDLTTAAKFLRSRDDPAENYYYWQLAGGGVDLATTFLKGVSGNDYLHSGLRPPILRLPVYLTNPLSGERAKGGGTQEIWLPTNQPMRLRFCPMVVPLAAERLLKRLSLVPVQSLYPLLFPHSYSLLGDGASNGEPNVVDSLALIGTEDCWRRGSSLGTISHLPKHELGVDSSGSIMFQPVLVKQADVEYQIMRVCLFRRLLLGMPSTATRLLIEARFDIPPFLRAEVWAALLGVSSGLQDDRTRRKISAALSIASAERSRILFRADALSEQVLSQINVDLPRCHAYDLLIGSPLGQHRIRSVLVAALVANDNRYEYTQGMDSLAAVFTRLFFSDPELATCCLSNLLASRLAGFFSRRRFTSGLQAYFSLLLRLLAFHVPSVASHFAHLAVPLTGLTAGWIYTLFAHSMPLDRTEILWDSLLAAPPALLMFVYVAIFHQVNQQCRLKQLKVALLLKSLNQENICTLLSNFPDFNLDRCLDDALVFAADTPASLTNQADQATPVTWLDTISHSLNVFNKTHNRIISYCRPVSTESASTVQNRRYCVWPVQLDAAWAETEKENSSSGDDHLPSAASFNQGDVDYRTSNSSLVPLISPEDALQRLSRTDCVIVDVRSKEEYASRRFVQSIHCPNPTPNEVDSLLQITGAHAWREATAARTPTTIHSPPTSPGLVMLLHSGGSVSERNETAYQLGCLLIDQGIDRVCLIRGGAEALFRHPRITESLLSVGV</sequence>
<feature type="region of interest" description="Disordered" evidence="1">
    <location>
        <begin position="44"/>
        <end position="66"/>
    </location>
</feature>
<feature type="compositionally biased region" description="Polar residues" evidence="1">
    <location>
        <begin position="78"/>
        <end position="87"/>
    </location>
</feature>
<dbReference type="SMART" id="SM00164">
    <property type="entry name" value="TBC"/>
    <property type="match status" value="1"/>
</dbReference>
<feature type="domain" description="Rab-GAP TBC" evidence="4">
    <location>
        <begin position="1084"/>
        <end position="1290"/>
    </location>
</feature>
<evidence type="ECO:0000259" key="3">
    <source>
        <dbReference type="PROSITE" id="PS50011"/>
    </source>
</evidence>
<name>A0A158QS54_MESCO</name>
<dbReference type="InterPro" id="IPR011009">
    <property type="entry name" value="Kinase-like_dom_sf"/>
</dbReference>
<feature type="compositionally biased region" description="Polar residues" evidence="1">
    <location>
        <begin position="44"/>
        <end position="65"/>
    </location>
</feature>
<gene>
    <name evidence="5" type="ORF">MCOS_LOCUS325</name>
</gene>
<evidence type="ECO:0008006" key="7">
    <source>
        <dbReference type="Google" id="ProtNLM"/>
    </source>
</evidence>
<dbReference type="InterPro" id="IPR035969">
    <property type="entry name" value="Rab-GAP_TBC_sf"/>
</dbReference>
<dbReference type="EMBL" id="UXSR01000026">
    <property type="protein sequence ID" value="VDD74322.1"/>
    <property type="molecule type" value="Genomic_DNA"/>
</dbReference>
<dbReference type="Gene3D" id="1.10.8.270">
    <property type="entry name" value="putative rabgap domain of human tbc1 domain family member 14 like domains"/>
    <property type="match status" value="1"/>
</dbReference>
<evidence type="ECO:0000259" key="4">
    <source>
        <dbReference type="PROSITE" id="PS50086"/>
    </source>
</evidence>
<accession>A0A158QS54</accession>
<dbReference type="Pfam" id="PF00069">
    <property type="entry name" value="Pkinase"/>
    <property type="match status" value="1"/>
</dbReference>
<evidence type="ECO:0000256" key="2">
    <source>
        <dbReference type="SAM" id="Phobius"/>
    </source>
</evidence>
<dbReference type="STRING" id="53468.A0A158QS54"/>
<dbReference type="SUPFAM" id="SSF56112">
    <property type="entry name" value="Protein kinase-like (PK-like)"/>
    <property type="match status" value="1"/>
</dbReference>
<keyword evidence="2" id="KW-1133">Transmembrane helix</keyword>
<dbReference type="SUPFAM" id="SSF52821">
    <property type="entry name" value="Rhodanese/Cell cycle control phosphatase"/>
    <property type="match status" value="1"/>
</dbReference>
<dbReference type="GO" id="GO:0004674">
    <property type="term" value="F:protein serine/threonine kinase activity"/>
    <property type="evidence" value="ECO:0007669"/>
    <property type="project" value="TreeGrafter"/>
</dbReference>